<organism evidence="2 3">
    <name type="scientific">Riccia fluitans</name>
    <dbReference type="NCBI Taxonomy" id="41844"/>
    <lineage>
        <taxon>Eukaryota</taxon>
        <taxon>Viridiplantae</taxon>
        <taxon>Streptophyta</taxon>
        <taxon>Embryophyta</taxon>
        <taxon>Marchantiophyta</taxon>
        <taxon>Marchantiopsida</taxon>
        <taxon>Marchantiidae</taxon>
        <taxon>Marchantiales</taxon>
        <taxon>Ricciaceae</taxon>
        <taxon>Riccia</taxon>
    </lineage>
</organism>
<dbReference type="EMBL" id="JBHFFA010000004">
    <property type="protein sequence ID" value="KAL2631285.1"/>
    <property type="molecule type" value="Genomic_DNA"/>
</dbReference>
<sequence>MGSPPFISPAEPSVPEDERQFQIPRAPPSNDHYSTRPFCLSGQISGIGVMLTQFERYTDQMRIELDSPWAYNEFFQRLIRMQGEYEDLAEQLVIHWMKIEALEEEQASAELLARD</sequence>
<protein>
    <submittedName>
        <fullName evidence="2">Uncharacterized protein</fullName>
    </submittedName>
</protein>
<proteinExistence type="predicted"/>
<reference evidence="2 3" key="1">
    <citation type="submission" date="2024-09" db="EMBL/GenBank/DDBJ databases">
        <title>Chromosome-scale assembly of Riccia fluitans.</title>
        <authorList>
            <person name="Paukszto L."/>
            <person name="Sawicki J."/>
            <person name="Karawczyk K."/>
            <person name="Piernik-Szablinska J."/>
            <person name="Szczecinska M."/>
            <person name="Mazdziarz M."/>
        </authorList>
    </citation>
    <scope>NUCLEOTIDE SEQUENCE [LARGE SCALE GENOMIC DNA]</scope>
    <source>
        <strain evidence="2">Rf_01</strain>
        <tissue evidence="2">Aerial parts of the thallus</tissue>
    </source>
</reference>
<accession>A0ABD1YLA7</accession>
<dbReference type="Proteomes" id="UP001605036">
    <property type="component" value="Unassembled WGS sequence"/>
</dbReference>
<evidence type="ECO:0000313" key="3">
    <source>
        <dbReference type="Proteomes" id="UP001605036"/>
    </source>
</evidence>
<gene>
    <name evidence="2" type="ORF">R1flu_015971</name>
</gene>
<keyword evidence="3" id="KW-1185">Reference proteome</keyword>
<comment type="caution">
    <text evidence="2">The sequence shown here is derived from an EMBL/GenBank/DDBJ whole genome shotgun (WGS) entry which is preliminary data.</text>
</comment>
<evidence type="ECO:0000313" key="2">
    <source>
        <dbReference type="EMBL" id="KAL2631285.1"/>
    </source>
</evidence>
<evidence type="ECO:0000256" key="1">
    <source>
        <dbReference type="SAM" id="MobiDB-lite"/>
    </source>
</evidence>
<feature type="region of interest" description="Disordered" evidence="1">
    <location>
        <begin position="1"/>
        <end position="35"/>
    </location>
</feature>
<name>A0ABD1YLA7_9MARC</name>
<dbReference type="AlphaFoldDB" id="A0ABD1YLA7"/>